<evidence type="ECO:0000256" key="8">
    <source>
        <dbReference type="PIRNR" id="PIRNR016305"/>
    </source>
</evidence>
<gene>
    <name evidence="11" type="ORF">NP233_g3295</name>
</gene>
<keyword evidence="6 8" id="KW-0808">Transferase</keyword>
<keyword evidence="5 8" id="KW-0489">Methyltransferase</keyword>
<name>A0AAD5W3B8_9AGAR</name>
<dbReference type="Gene3D" id="3.40.50.150">
    <property type="entry name" value="Vaccinia Virus protein VP39"/>
    <property type="match status" value="1"/>
</dbReference>
<dbReference type="PANTHER" id="PTHR13600:SF21">
    <property type="entry name" value="LEUCINE CARBOXYL METHYLTRANSFERASE 1"/>
    <property type="match status" value="1"/>
</dbReference>
<protein>
    <recommendedName>
        <fullName evidence="4 8">Leucine carboxyl methyltransferase 1</fullName>
        <ecNumber evidence="3 8">2.1.1.233</ecNumber>
    </recommendedName>
</protein>
<evidence type="ECO:0000313" key="12">
    <source>
        <dbReference type="Proteomes" id="UP001213000"/>
    </source>
</evidence>
<evidence type="ECO:0000256" key="3">
    <source>
        <dbReference type="ARBA" id="ARBA00012834"/>
    </source>
</evidence>
<evidence type="ECO:0000256" key="7">
    <source>
        <dbReference type="ARBA" id="ARBA00022691"/>
    </source>
</evidence>
<proteinExistence type="inferred from homology"/>
<dbReference type="SUPFAM" id="SSF53335">
    <property type="entry name" value="S-adenosyl-L-methionine-dependent methyltransferases"/>
    <property type="match status" value="1"/>
</dbReference>
<evidence type="ECO:0000256" key="2">
    <source>
        <dbReference type="ARBA" id="ARBA00010703"/>
    </source>
</evidence>
<evidence type="ECO:0000313" key="11">
    <source>
        <dbReference type="EMBL" id="KAJ3572114.1"/>
    </source>
</evidence>
<comment type="caution">
    <text evidence="11">The sequence shown here is derived from an EMBL/GenBank/DDBJ whole genome shotgun (WGS) entry which is preliminary data.</text>
</comment>
<dbReference type="PIRSF" id="PIRSF016305">
    <property type="entry name" value="LCM_mtfrase"/>
    <property type="match status" value="1"/>
</dbReference>
<evidence type="ECO:0000256" key="1">
    <source>
        <dbReference type="ARBA" id="ARBA00000724"/>
    </source>
</evidence>
<comment type="function">
    <text evidence="8">Methylates the carboxyl group of the C-terminal leucine residue of protein phosphatase 2A catalytic subunits to form alpha-leucine ester residues.</text>
</comment>
<evidence type="ECO:0000256" key="5">
    <source>
        <dbReference type="ARBA" id="ARBA00022603"/>
    </source>
</evidence>
<dbReference type="GO" id="GO:0018423">
    <property type="term" value="F:protein C-terminal leucine carboxyl O-methyltransferase activity"/>
    <property type="evidence" value="ECO:0007669"/>
    <property type="project" value="UniProtKB-EC"/>
</dbReference>
<dbReference type="InterPro" id="IPR029063">
    <property type="entry name" value="SAM-dependent_MTases_sf"/>
</dbReference>
<dbReference type="EMBL" id="JANIEX010000156">
    <property type="protein sequence ID" value="KAJ3572114.1"/>
    <property type="molecule type" value="Genomic_DNA"/>
</dbReference>
<keyword evidence="7 8" id="KW-0949">S-adenosyl-L-methionine</keyword>
<feature type="binding site" evidence="9">
    <location>
        <begin position="158"/>
        <end position="159"/>
    </location>
    <ligand>
        <name>S-adenosyl-L-methionine</name>
        <dbReference type="ChEBI" id="CHEBI:59789"/>
    </ligand>
</feature>
<dbReference type="PANTHER" id="PTHR13600">
    <property type="entry name" value="LEUCINE CARBOXYL METHYLTRANSFERASE"/>
    <property type="match status" value="1"/>
</dbReference>
<dbReference type="Pfam" id="PF04072">
    <property type="entry name" value="LCM"/>
    <property type="match status" value="1"/>
</dbReference>
<evidence type="ECO:0000256" key="6">
    <source>
        <dbReference type="ARBA" id="ARBA00022679"/>
    </source>
</evidence>
<dbReference type="EC" id="2.1.1.233" evidence="3 8"/>
<dbReference type="InterPro" id="IPR016651">
    <property type="entry name" value="LCMT1"/>
</dbReference>
<dbReference type="GO" id="GO:0032259">
    <property type="term" value="P:methylation"/>
    <property type="evidence" value="ECO:0007669"/>
    <property type="project" value="UniProtKB-KW"/>
</dbReference>
<evidence type="ECO:0000256" key="10">
    <source>
        <dbReference type="SAM" id="MobiDB-lite"/>
    </source>
</evidence>
<feature type="binding site" evidence="9">
    <location>
        <position position="71"/>
    </location>
    <ligand>
        <name>S-adenosyl-L-methionine</name>
        <dbReference type="ChEBI" id="CHEBI:59789"/>
    </ligand>
</feature>
<dbReference type="Proteomes" id="UP001213000">
    <property type="component" value="Unassembled WGS sequence"/>
</dbReference>
<evidence type="ECO:0000256" key="4">
    <source>
        <dbReference type="ARBA" id="ARBA00017497"/>
    </source>
</evidence>
<dbReference type="InterPro" id="IPR007213">
    <property type="entry name" value="Ppm1/Ppm2/Tcmp"/>
</dbReference>
<feature type="binding site" evidence="9">
    <location>
        <position position="194"/>
    </location>
    <ligand>
        <name>S-adenosyl-L-methionine</name>
        <dbReference type="ChEBI" id="CHEBI:59789"/>
    </ligand>
</feature>
<keyword evidence="12" id="KW-1185">Reference proteome</keyword>
<comment type="similarity">
    <text evidence="2 8">Belongs to the methyltransferase superfamily. LCMT family.</text>
</comment>
<sequence>MFNRPDLGFAPGSQRQDSDAPIRQTDSDAAVARLSAAQKQYLNDPFVKYLVPRAQFQQPRPPLINIGTYVRTKGIDDLVEEWLSRAEKAGTQCQITGPHKEVIRSYIELDFPEITTKKAMSIKKSRELLQILGSADEVKLANGGAALHAPRYHLLAADLRGDPVDTLQEPLTTSSDISPLPILSPEYPTILLFECVLAYMTVEASSRLLRWFVDYFSANNGDEDAAKSKGPLGCIVYEMFGLNDSFGRVMLNNLRARNVSLPGAEPLTTIDSLISRFLDTGFHSARALTLKQIRRSYVESNELARISRLEFLDETEELDLVLAHYAISWGILIPGPADREIWSNWGLQEKDHSEEEHQF</sequence>
<evidence type="ECO:0000256" key="9">
    <source>
        <dbReference type="PIRSR" id="PIRSR016305-1"/>
    </source>
</evidence>
<accession>A0AAD5W3B8</accession>
<feature type="region of interest" description="Disordered" evidence="10">
    <location>
        <begin position="1"/>
        <end position="24"/>
    </location>
</feature>
<reference evidence="11" key="1">
    <citation type="submission" date="2022-07" db="EMBL/GenBank/DDBJ databases">
        <title>Genome Sequence of Leucocoprinus birnbaumii.</title>
        <authorList>
            <person name="Buettner E."/>
        </authorList>
    </citation>
    <scope>NUCLEOTIDE SEQUENCE</scope>
    <source>
        <strain evidence="11">VT141</strain>
    </source>
</reference>
<comment type="catalytic activity">
    <reaction evidence="1 8">
        <text>[phosphatase 2A protein]-C-terminal L-leucine + S-adenosyl-L-methionine = [phosphatase 2A protein]-C-terminal L-leucine methyl ester + S-adenosyl-L-homocysteine</text>
        <dbReference type="Rhea" id="RHEA:48544"/>
        <dbReference type="Rhea" id="RHEA-COMP:12134"/>
        <dbReference type="Rhea" id="RHEA-COMP:12135"/>
        <dbReference type="ChEBI" id="CHEBI:57856"/>
        <dbReference type="ChEBI" id="CHEBI:59789"/>
        <dbReference type="ChEBI" id="CHEBI:90516"/>
        <dbReference type="ChEBI" id="CHEBI:90517"/>
        <dbReference type="EC" id="2.1.1.233"/>
    </reaction>
</comment>
<dbReference type="AlphaFoldDB" id="A0AAD5W3B8"/>
<organism evidence="11 12">
    <name type="scientific">Leucocoprinus birnbaumii</name>
    <dbReference type="NCBI Taxonomy" id="56174"/>
    <lineage>
        <taxon>Eukaryota</taxon>
        <taxon>Fungi</taxon>
        <taxon>Dikarya</taxon>
        <taxon>Basidiomycota</taxon>
        <taxon>Agaricomycotina</taxon>
        <taxon>Agaricomycetes</taxon>
        <taxon>Agaricomycetidae</taxon>
        <taxon>Agaricales</taxon>
        <taxon>Agaricineae</taxon>
        <taxon>Agaricaceae</taxon>
        <taxon>Leucocoprinus</taxon>
    </lineage>
</organism>